<sequence length="155" mass="17825">MTLETEQANLRRRGVESREFGVENKESKENEELKAAAAMERADTIIREAKNSKKQMQNIVVHMQTVISAIRQLRTQLQLVQKDDDDSSVKQDKKKIAELTKKLEDYGDELIKMKADLIREQMEELKNDIGEGGSLEELQKKAEALVEELIKQVKQ</sequence>
<organism evidence="3 4">
    <name type="scientific">Candidatus Magasanikbacteria bacterium GW2011_GWC2_37_14</name>
    <dbReference type="NCBI Taxonomy" id="1619046"/>
    <lineage>
        <taxon>Bacteria</taxon>
        <taxon>Candidatus Magasanikiibacteriota</taxon>
    </lineage>
</organism>
<feature type="region of interest" description="Disordered" evidence="2">
    <location>
        <begin position="1"/>
        <end position="35"/>
    </location>
</feature>
<name>A0A0G0GLC4_9BACT</name>
<proteinExistence type="predicted"/>
<keyword evidence="1" id="KW-0175">Coiled coil</keyword>
<dbReference type="AlphaFoldDB" id="A0A0G0GLC4"/>
<reference evidence="3 4" key="1">
    <citation type="journal article" date="2015" name="Nature">
        <title>rRNA introns, odd ribosomes, and small enigmatic genomes across a large radiation of phyla.</title>
        <authorList>
            <person name="Brown C.T."/>
            <person name="Hug L.A."/>
            <person name="Thomas B.C."/>
            <person name="Sharon I."/>
            <person name="Castelle C.J."/>
            <person name="Singh A."/>
            <person name="Wilkins M.J."/>
            <person name="Williams K.H."/>
            <person name="Banfield J.F."/>
        </authorList>
    </citation>
    <scope>NUCLEOTIDE SEQUENCE [LARGE SCALE GENOMIC DNA]</scope>
</reference>
<dbReference type="Proteomes" id="UP000034849">
    <property type="component" value="Unassembled WGS sequence"/>
</dbReference>
<evidence type="ECO:0000313" key="4">
    <source>
        <dbReference type="Proteomes" id="UP000034849"/>
    </source>
</evidence>
<dbReference type="STRING" id="1619046.US42_C0018G0029"/>
<protein>
    <submittedName>
        <fullName evidence="3">Uncharacterized protein</fullName>
    </submittedName>
</protein>
<feature type="compositionally biased region" description="Basic and acidic residues" evidence="2">
    <location>
        <begin position="13"/>
        <end position="35"/>
    </location>
</feature>
<dbReference type="EMBL" id="LBSX01000018">
    <property type="protein sequence ID" value="KKQ26955.1"/>
    <property type="molecule type" value="Genomic_DNA"/>
</dbReference>
<feature type="coiled-coil region" evidence="1">
    <location>
        <begin position="89"/>
        <end position="155"/>
    </location>
</feature>
<evidence type="ECO:0000256" key="1">
    <source>
        <dbReference type="SAM" id="Coils"/>
    </source>
</evidence>
<gene>
    <name evidence="3" type="ORF">US42_C0018G0029</name>
</gene>
<evidence type="ECO:0000256" key="2">
    <source>
        <dbReference type="SAM" id="MobiDB-lite"/>
    </source>
</evidence>
<evidence type="ECO:0000313" key="3">
    <source>
        <dbReference type="EMBL" id="KKQ26955.1"/>
    </source>
</evidence>
<accession>A0A0G0GLC4</accession>
<comment type="caution">
    <text evidence="3">The sequence shown here is derived from an EMBL/GenBank/DDBJ whole genome shotgun (WGS) entry which is preliminary data.</text>
</comment>